<comment type="pathway">
    <text evidence="2">Lipid metabolism; sphingolipid metabolism.</text>
</comment>
<comment type="pathway">
    <text evidence="3">Sphingolipid metabolism.</text>
</comment>
<evidence type="ECO:0000256" key="6">
    <source>
        <dbReference type="ARBA" id="ARBA00022692"/>
    </source>
</evidence>
<dbReference type="PANTHER" id="PTHR12726">
    <property type="entry name" value="CERAMIDE GLUCOSYLTRANSFERASE"/>
    <property type="match status" value="1"/>
</dbReference>
<evidence type="ECO:0000256" key="5">
    <source>
        <dbReference type="ARBA" id="ARBA00022679"/>
    </source>
</evidence>
<keyword evidence="4" id="KW-0328">Glycosyltransferase</keyword>
<dbReference type="STRING" id="390270.SAMN04488005_1841"/>
<sequence length="377" mass="41798">MILLLLGVVGFLTAAHVCTSLFFGRGAATPRKHNASQPAVTVVVPIAALASDEAMGAVDAARYLTPSSHLIYCAFDEADPAVIFLRKQLQAGGFDDRSNVQILTGRNAHTRNPKLDNIAQAYAVAPTDQIIFMDGNLRFGPHYVDAICADWESQIDVLSTSPVTTDEHGVWAYFEAAVLNLSHARWLHALARSGFPFAHGKLLAFRKSWLEGQGGFAKLHAKRAEDTALVALARNAGARIALTSQHQEIPLGKRLAGDVFARNLRWRFLRSRDLCFGYAMEPLSAIWFVLVIVGVLAAQLDLPIGLTIIAVWIVLHLSECWAWARVVRRWSPMMHLGLVLRDILEPFLWVLGWWLWRHRGWRDLSSAKSAKPSSDAR</sequence>
<evidence type="ECO:0000256" key="4">
    <source>
        <dbReference type="ARBA" id="ARBA00022676"/>
    </source>
</evidence>
<keyword evidence="7 9" id="KW-1133">Transmembrane helix</keyword>
<dbReference type="EMBL" id="FOYP01000001">
    <property type="protein sequence ID" value="SFR42941.1"/>
    <property type="molecule type" value="Genomic_DNA"/>
</dbReference>
<keyword evidence="5 10" id="KW-0808">Transferase</keyword>
<organism evidence="10 11">
    <name type="scientific">Yoonia tamlensis</name>
    <dbReference type="NCBI Taxonomy" id="390270"/>
    <lineage>
        <taxon>Bacteria</taxon>
        <taxon>Pseudomonadati</taxon>
        <taxon>Pseudomonadota</taxon>
        <taxon>Alphaproteobacteria</taxon>
        <taxon>Rhodobacterales</taxon>
        <taxon>Paracoccaceae</taxon>
        <taxon>Yoonia</taxon>
    </lineage>
</organism>
<dbReference type="GO" id="GO:0016020">
    <property type="term" value="C:membrane"/>
    <property type="evidence" value="ECO:0007669"/>
    <property type="project" value="UniProtKB-SubCell"/>
</dbReference>
<keyword evidence="8 9" id="KW-0472">Membrane</keyword>
<feature type="transmembrane region" description="Helical" evidence="9">
    <location>
        <begin position="304"/>
        <end position="324"/>
    </location>
</feature>
<evidence type="ECO:0000256" key="2">
    <source>
        <dbReference type="ARBA" id="ARBA00004760"/>
    </source>
</evidence>
<proteinExistence type="predicted"/>
<keyword evidence="6 9" id="KW-0812">Transmembrane</keyword>
<comment type="subcellular location">
    <subcellularLocation>
        <location evidence="1">Membrane</location>
        <topology evidence="1">Multi-pass membrane protein</topology>
    </subcellularLocation>
</comment>
<dbReference type="InterPro" id="IPR025993">
    <property type="entry name" value="Ceramide_glucosylTrfase"/>
</dbReference>
<keyword evidence="11" id="KW-1185">Reference proteome</keyword>
<dbReference type="GO" id="GO:0008120">
    <property type="term" value="F:ceramide glucosyltransferase activity"/>
    <property type="evidence" value="ECO:0007669"/>
    <property type="project" value="TreeGrafter"/>
</dbReference>
<evidence type="ECO:0000256" key="7">
    <source>
        <dbReference type="ARBA" id="ARBA00022989"/>
    </source>
</evidence>
<dbReference type="Pfam" id="PF13506">
    <property type="entry name" value="Glyco_transf_21"/>
    <property type="match status" value="1"/>
</dbReference>
<dbReference type="GO" id="GO:0006679">
    <property type="term" value="P:glucosylceramide biosynthetic process"/>
    <property type="evidence" value="ECO:0007669"/>
    <property type="project" value="TreeGrafter"/>
</dbReference>
<dbReference type="PANTHER" id="PTHR12726:SF0">
    <property type="entry name" value="CERAMIDE GLUCOSYLTRANSFERASE"/>
    <property type="match status" value="1"/>
</dbReference>
<gene>
    <name evidence="10" type="ORF">SAMN04488005_1841</name>
</gene>
<feature type="transmembrane region" description="Helical" evidence="9">
    <location>
        <begin position="276"/>
        <end position="297"/>
    </location>
</feature>
<dbReference type="AlphaFoldDB" id="A0A1I6GLC2"/>
<protein>
    <submittedName>
        <fullName evidence="10">Glycosyl transferase family 21</fullName>
    </submittedName>
</protein>
<dbReference type="SUPFAM" id="SSF53448">
    <property type="entry name" value="Nucleotide-diphospho-sugar transferases"/>
    <property type="match status" value="1"/>
</dbReference>
<evidence type="ECO:0000256" key="9">
    <source>
        <dbReference type="SAM" id="Phobius"/>
    </source>
</evidence>
<evidence type="ECO:0000256" key="1">
    <source>
        <dbReference type="ARBA" id="ARBA00004141"/>
    </source>
</evidence>
<dbReference type="Gene3D" id="3.90.550.10">
    <property type="entry name" value="Spore Coat Polysaccharide Biosynthesis Protein SpsA, Chain A"/>
    <property type="match status" value="1"/>
</dbReference>
<accession>A0A1I6GLC2</accession>
<dbReference type="InterPro" id="IPR029044">
    <property type="entry name" value="Nucleotide-diphossugar_trans"/>
</dbReference>
<evidence type="ECO:0000313" key="10">
    <source>
        <dbReference type="EMBL" id="SFR42941.1"/>
    </source>
</evidence>
<dbReference type="Proteomes" id="UP000199478">
    <property type="component" value="Unassembled WGS sequence"/>
</dbReference>
<reference evidence="11" key="1">
    <citation type="submission" date="2016-10" db="EMBL/GenBank/DDBJ databases">
        <authorList>
            <person name="Varghese N."/>
            <person name="Submissions S."/>
        </authorList>
    </citation>
    <scope>NUCLEOTIDE SEQUENCE [LARGE SCALE GENOMIC DNA]</scope>
    <source>
        <strain evidence="11">DSM 26879</strain>
    </source>
</reference>
<evidence type="ECO:0000256" key="3">
    <source>
        <dbReference type="ARBA" id="ARBA00004991"/>
    </source>
</evidence>
<name>A0A1I6GLC2_9RHOB</name>
<evidence type="ECO:0000313" key="11">
    <source>
        <dbReference type="Proteomes" id="UP000199478"/>
    </source>
</evidence>
<evidence type="ECO:0000256" key="8">
    <source>
        <dbReference type="ARBA" id="ARBA00023136"/>
    </source>
</evidence>